<dbReference type="AlphaFoldDB" id="A0AAW1VDM0"/>
<evidence type="ECO:0000313" key="2">
    <source>
        <dbReference type="EMBL" id="KAK9901730.1"/>
    </source>
</evidence>
<proteinExistence type="predicted"/>
<evidence type="ECO:0000256" key="1">
    <source>
        <dbReference type="SAM" id="Phobius"/>
    </source>
</evidence>
<accession>A0AAW1VDM0</accession>
<organism evidence="2 3">
    <name type="scientific">Rubus argutus</name>
    <name type="common">Southern blackberry</name>
    <dbReference type="NCBI Taxonomy" id="59490"/>
    <lineage>
        <taxon>Eukaryota</taxon>
        <taxon>Viridiplantae</taxon>
        <taxon>Streptophyta</taxon>
        <taxon>Embryophyta</taxon>
        <taxon>Tracheophyta</taxon>
        <taxon>Spermatophyta</taxon>
        <taxon>Magnoliopsida</taxon>
        <taxon>eudicotyledons</taxon>
        <taxon>Gunneridae</taxon>
        <taxon>Pentapetalae</taxon>
        <taxon>rosids</taxon>
        <taxon>fabids</taxon>
        <taxon>Rosales</taxon>
        <taxon>Rosaceae</taxon>
        <taxon>Rosoideae</taxon>
        <taxon>Rosoideae incertae sedis</taxon>
        <taxon>Rubus</taxon>
    </lineage>
</organism>
<keyword evidence="1" id="KW-0812">Transmembrane</keyword>
<protein>
    <submittedName>
        <fullName evidence="2">Uncharacterized protein</fullName>
    </submittedName>
</protein>
<keyword evidence="3" id="KW-1185">Reference proteome</keyword>
<comment type="caution">
    <text evidence="2">The sequence shown here is derived from an EMBL/GenBank/DDBJ whole genome shotgun (WGS) entry which is preliminary data.</text>
</comment>
<keyword evidence="1" id="KW-1133">Transmembrane helix</keyword>
<sequence>MVQATAMTRAWASEGLAVSIGDDRLMMVTWQGLKSAAEMTRCDKAALVSLWRRLGCSRCRGLVILAWVVDLLWLWLEDG</sequence>
<dbReference type="Proteomes" id="UP001457282">
    <property type="component" value="Unassembled WGS sequence"/>
</dbReference>
<name>A0AAW1VDM0_RUBAR</name>
<gene>
    <name evidence="2" type="ORF">M0R45_002002</name>
</gene>
<dbReference type="EMBL" id="JBEDUW010000290">
    <property type="protein sequence ID" value="KAK9901730.1"/>
    <property type="molecule type" value="Genomic_DNA"/>
</dbReference>
<evidence type="ECO:0000313" key="3">
    <source>
        <dbReference type="Proteomes" id="UP001457282"/>
    </source>
</evidence>
<reference evidence="2 3" key="1">
    <citation type="journal article" date="2023" name="G3 (Bethesda)">
        <title>A chromosome-length genome assembly and annotation of blackberry (Rubus argutus, cv. 'Hillquist').</title>
        <authorList>
            <person name="Bruna T."/>
            <person name="Aryal R."/>
            <person name="Dudchenko O."/>
            <person name="Sargent D.J."/>
            <person name="Mead D."/>
            <person name="Buti M."/>
            <person name="Cavallini A."/>
            <person name="Hytonen T."/>
            <person name="Andres J."/>
            <person name="Pham M."/>
            <person name="Weisz D."/>
            <person name="Mascagni F."/>
            <person name="Usai G."/>
            <person name="Natali L."/>
            <person name="Bassil N."/>
            <person name="Fernandez G.E."/>
            <person name="Lomsadze A."/>
            <person name="Armour M."/>
            <person name="Olukolu B."/>
            <person name="Poorten T."/>
            <person name="Britton C."/>
            <person name="Davik J."/>
            <person name="Ashrafi H."/>
            <person name="Aiden E.L."/>
            <person name="Borodovsky M."/>
            <person name="Worthington M."/>
        </authorList>
    </citation>
    <scope>NUCLEOTIDE SEQUENCE [LARGE SCALE GENOMIC DNA]</scope>
    <source>
        <strain evidence="2">PI 553951</strain>
    </source>
</reference>
<keyword evidence="1" id="KW-0472">Membrane</keyword>
<feature type="transmembrane region" description="Helical" evidence="1">
    <location>
        <begin position="59"/>
        <end position="76"/>
    </location>
</feature>